<keyword evidence="2" id="KW-1185">Reference proteome</keyword>
<accession>A0ACC2AAQ7</accession>
<gene>
    <name evidence="1" type="ORF">O6H91_23G053000</name>
</gene>
<evidence type="ECO:0000313" key="2">
    <source>
        <dbReference type="Proteomes" id="UP001162992"/>
    </source>
</evidence>
<proteinExistence type="predicted"/>
<reference evidence="2" key="1">
    <citation type="journal article" date="2024" name="Proc. Natl. Acad. Sci. U.S.A.">
        <title>Extraordinary preservation of gene collinearity over three hundred million years revealed in homosporous lycophytes.</title>
        <authorList>
            <person name="Li C."/>
            <person name="Wickell D."/>
            <person name="Kuo L.Y."/>
            <person name="Chen X."/>
            <person name="Nie B."/>
            <person name="Liao X."/>
            <person name="Peng D."/>
            <person name="Ji J."/>
            <person name="Jenkins J."/>
            <person name="Williams M."/>
            <person name="Shu S."/>
            <person name="Plott C."/>
            <person name="Barry K."/>
            <person name="Rajasekar S."/>
            <person name="Grimwood J."/>
            <person name="Han X."/>
            <person name="Sun S."/>
            <person name="Hou Z."/>
            <person name="He W."/>
            <person name="Dai G."/>
            <person name="Sun C."/>
            <person name="Schmutz J."/>
            <person name="Leebens-Mack J.H."/>
            <person name="Li F.W."/>
            <person name="Wang L."/>
        </authorList>
    </citation>
    <scope>NUCLEOTIDE SEQUENCE [LARGE SCALE GENOMIC DNA]</scope>
    <source>
        <strain evidence="2">cv. PW_Plant_1</strain>
    </source>
</reference>
<comment type="caution">
    <text evidence="1">The sequence shown here is derived from an EMBL/GenBank/DDBJ whole genome shotgun (WGS) entry which is preliminary data.</text>
</comment>
<dbReference type="Proteomes" id="UP001162992">
    <property type="component" value="Chromosome 23"/>
</dbReference>
<organism evidence="1 2">
    <name type="scientific">Diphasiastrum complanatum</name>
    <name type="common">Issler's clubmoss</name>
    <name type="synonym">Lycopodium complanatum</name>
    <dbReference type="NCBI Taxonomy" id="34168"/>
    <lineage>
        <taxon>Eukaryota</taxon>
        <taxon>Viridiplantae</taxon>
        <taxon>Streptophyta</taxon>
        <taxon>Embryophyta</taxon>
        <taxon>Tracheophyta</taxon>
        <taxon>Lycopodiopsida</taxon>
        <taxon>Lycopodiales</taxon>
        <taxon>Lycopodiaceae</taxon>
        <taxon>Lycopodioideae</taxon>
        <taxon>Diphasiastrum</taxon>
    </lineage>
</organism>
<protein>
    <submittedName>
        <fullName evidence="1">Uncharacterized protein</fullName>
    </submittedName>
</protein>
<sequence>MASAFQKSSSPREESSEEPEEGEISDNDHEWKEEDNVEISDQLSDLDYSSMTSLPIQNISGSKNEIISPQAPEMKKSENLQRGLLGRKEDSILVRDRIGWNDNKSWRRDSPFSAPSSNYYNLAWAQGVQGRPSFRNEGLQKDESFTEQPGGTPEHTFEDPVSEELMERRVYPQRSRSLKERLSIRSPEIDDCSEATGLRGPFGLSKNGFRVERSFLEDSKLMSRRKGRSCEGQSETSERDERLISERMREKLDLETGHSSRETSDRYVTLKSKVEKVDSDTMELEEDTGSVRLAKTDENENSNDSGSFVRSEEQAATLSHLLESPSKEKDDKRGDDLEGGELEEGEIELISSLSRPCSEQSKEMLHNASYRGIGNSFKRVTDSRLAKIIVRPQSRSRSRSKEVFRQGRVTESKHQLVIETQHERARSINWARELLKNVTVKDAQRSFIGACERLIKAVEILEDLSVNQPYYSRGESELPQVISRLARQAFDGIRAVYAVRNTATGREQERDRNIFPRLLELSIGCAQKLFTSKQARELEAMMLAISSQTNVAKPGISAKSLHGVSQIPSIFERLDEKESKVPDASENTIVREKFVMQSSSETESSDGMFIGSEATVADTKQASDAAALAAAAIAYARSSAAIYSPEGLNQSGSETYPRANTLPLSSTASTYDAWMDPAILTTGGDISQAVRSWGHGGSGISDSASVALKPSYKPWTETNSWQSEQNQEFFPSSYRGAVLQQPGFENSMLQSEVQDARHHASTRLSIEVDRSDALKPTGVSSNVVLPASQGTSALHSDPRGRSRSSTIGLDPALSYKINAAKSALFSDRLPSPTPSEEDLEARSTDHLASGVVLDRVDVGPAENPDSEAASQLPLELIPSLNMSSVSKENSDERQWMDASRLVVDLNCEGAMVPGIGPTSDGPKLASDKNQSDSFLFGLSMALKSRDPRRHLTTISTQGSNFLKDSQPPKRTCELDIPDISQILEVGSKKREASSGSLRGVDAKRPRIEPENIKSFTVEVLEEPTEMEVDSEDAALNRDKQKPNLCDSLEMDKKQITAVNQGDRNIEASKQSNSNVIEQPNDFSLSKKVYVTEAILMKEKNTTNLNTMGIDLDIKGEIVQGLKSNLKHEAGTNLVVDVSKRRMKPRDPRRVLLESHSGRQDVPNQVAFGGSNSGSQTLMGSSNSSTLPQDAHVSNLLASQAFPQENALPTIAPSFMEKLASLAEIVGTSKGNFISGKLLPVSKPVVGPAQSAENEFNKTEISAGLSEVDFLQTSTSDSLAAAPSSVFTERETSMLAVNRQEKISFPQASKQGYMDLDHLLKDFNEDERLAIQQERLRRMEEQERMLSAKKLCLVLDLDHTLLNSAKFSEIDQEWEQRLRVTEAAERNRDGNNSMRRELYRFPHMSMWTKLRPGIRKFLDRASQLYELHVYTMGNKAYATEMAKLLDPTGTLFAGRVISKGDDSDIVDGDERPPKSKDLDGVLGMESAVVIIDDSARVWPHHRDNLIVVERYMYFPCSRRQFGLLGPSLLEVGHDEREADGMLASTLMVIGTIHQNFFLNQRFREMDVRQILATEQQRVLGGCRIMFSRIFPVGEAQPHLHPLWRTAEQFGATCTTKIDNNITHVVAISLGTDKVNWALANGRFVVRPAWLEASAVLYRRANERDFSVPP</sequence>
<name>A0ACC2AAQ7_DIPCM</name>
<evidence type="ECO:0000313" key="1">
    <source>
        <dbReference type="EMBL" id="KAJ7514630.1"/>
    </source>
</evidence>
<dbReference type="EMBL" id="CM055114">
    <property type="protein sequence ID" value="KAJ7514630.1"/>
    <property type="molecule type" value="Genomic_DNA"/>
</dbReference>